<gene>
    <name evidence="2" type="ORF">Rleg9DRAFT_5894</name>
</gene>
<protein>
    <recommendedName>
        <fullName evidence="1">DUF4123 domain-containing protein</fullName>
    </recommendedName>
</protein>
<organism evidence="2 3">
    <name type="scientific">Rhizobium leguminosarum bv. trifolii WSM597</name>
    <dbReference type="NCBI Taxonomy" id="754764"/>
    <lineage>
        <taxon>Bacteria</taxon>
        <taxon>Pseudomonadati</taxon>
        <taxon>Pseudomonadota</taxon>
        <taxon>Alphaproteobacteria</taxon>
        <taxon>Hyphomicrobiales</taxon>
        <taxon>Rhizobiaceae</taxon>
        <taxon>Rhizobium/Agrobacterium group</taxon>
        <taxon>Rhizobium</taxon>
    </lineage>
</organism>
<dbReference type="Pfam" id="PF13503">
    <property type="entry name" value="DUF4123"/>
    <property type="match status" value="1"/>
</dbReference>
<evidence type="ECO:0000313" key="2">
    <source>
        <dbReference type="EMBL" id="EJB06929.1"/>
    </source>
</evidence>
<reference evidence="2 3" key="1">
    <citation type="submission" date="2012-02" db="EMBL/GenBank/DDBJ databases">
        <title>Improved High-Quality Draft Sequence of Rhizobium leguminosarum bv. trifolii WSM597.</title>
        <authorList>
            <consortium name="US DOE Joint Genome Institute"/>
            <person name="Lucas S."/>
            <person name="Han J."/>
            <person name="Lapidus A."/>
            <person name="Cheng J.-F."/>
            <person name="Goodwin L."/>
            <person name="Pitluck S."/>
            <person name="Peters L."/>
            <person name="Ovchinnikova G."/>
            <person name="Held B."/>
            <person name="Detter J.C."/>
            <person name="Han C."/>
            <person name="Tapia R."/>
            <person name="Land M."/>
            <person name="Hauser L."/>
            <person name="Kyrpides N."/>
            <person name="Ivanova N."/>
            <person name="Pagani I."/>
            <person name="Brau L."/>
            <person name="Yates R."/>
            <person name="O'Hara G."/>
            <person name="Rui T."/>
            <person name="Howieson J."/>
            <person name="Reeve W."/>
            <person name="Woyke T."/>
        </authorList>
    </citation>
    <scope>NUCLEOTIDE SEQUENCE [LARGE SCALE GENOMIC DNA]</scope>
    <source>
        <strain evidence="2 3">WSM597</strain>
    </source>
</reference>
<dbReference type="EMBL" id="JH719381">
    <property type="protein sequence ID" value="EJB06929.1"/>
    <property type="molecule type" value="Genomic_DNA"/>
</dbReference>
<evidence type="ECO:0000259" key="1">
    <source>
        <dbReference type="Pfam" id="PF13503"/>
    </source>
</evidence>
<dbReference type="AlphaFoldDB" id="I9NG68"/>
<dbReference type="Proteomes" id="UP000005092">
    <property type="component" value="Unassembled WGS sequence"/>
</dbReference>
<dbReference type="InterPro" id="IPR025391">
    <property type="entry name" value="DUF4123"/>
</dbReference>
<dbReference type="HOGENOM" id="CLU_073781_0_0_5"/>
<feature type="domain" description="DUF4123" evidence="1">
    <location>
        <begin position="29"/>
        <end position="160"/>
    </location>
</feature>
<proteinExistence type="predicted"/>
<name>I9NG68_RHILT</name>
<dbReference type="OrthoDB" id="7219308at2"/>
<dbReference type="RefSeq" id="WP_003592333.1">
    <property type="nucleotide sequence ID" value="NZ_JH719381.1"/>
</dbReference>
<sequence length="312" mass="34670">MDTQTIETQDTEASNGVFRVALDTMPTPLFAVLDGGHFDDLEDELADADIASRSLFLKGGNDEMRRDGPWLVTLKNRSIREHIEELALKKPCAVFWSCQAGEDALWRHLRGINQVLVPDDRILQNGRPAGKPIVYERVLFRHWDPNVLGSFLPLFSMEQFARIFGPATAILANVTNNGRFKRALRPPNLPEAPGGLLKIEPAQIEIVSQAKISTMVGRVSEYLSSVAGEKCREFSNNELTAFAYGSVRESIDLGVTSEGSHCRWAYLKLLSGGRVSTSPQVMRAMRADDTDISPNDRVKILMQKIMQEVKGG</sequence>
<accession>I9NG68</accession>
<evidence type="ECO:0000313" key="3">
    <source>
        <dbReference type="Proteomes" id="UP000005092"/>
    </source>
</evidence>